<proteinExistence type="predicted"/>
<gene>
    <name evidence="1" type="ORF">HNQ77_000099</name>
</gene>
<dbReference type="AlphaFoldDB" id="A0A841JT87"/>
<dbReference type="InterPro" id="IPR031876">
    <property type="entry name" value="DUF4760"/>
</dbReference>
<dbReference type="EMBL" id="JACHEK010000001">
    <property type="protein sequence ID" value="MBB6142161.1"/>
    <property type="molecule type" value="Genomic_DNA"/>
</dbReference>
<dbReference type="Pfam" id="PF15956">
    <property type="entry name" value="DUF4760"/>
    <property type="match status" value="1"/>
</dbReference>
<evidence type="ECO:0000313" key="2">
    <source>
        <dbReference type="Proteomes" id="UP000538666"/>
    </source>
</evidence>
<organism evidence="1 2">
    <name type="scientific">Silvibacterium bohemicum</name>
    <dbReference type="NCBI Taxonomy" id="1577686"/>
    <lineage>
        <taxon>Bacteria</taxon>
        <taxon>Pseudomonadati</taxon>
        <taxon>Acidobacteriota</taxon>
        <taxon>Terriglobia</taxon>
        <taxon>Terriglobales</taxon>
        <taxon>Acidobacteriaceae</taxon>
        <taxon>Silvibacterium</taxon>
    </lineage>
</organism>
<protein>
    <submittedName>
        <fullName evidence="1">Golgi nucleoside diphosphatase</fullName>
    </submittedName>
</protein>
<sequence length="155" mass="17710">MFESTLATAQDAELILKLYKLRTESTMREARKWVVCEFFPDTPEQVTALQSNISTTESAWLRQVCSYWDMAAAFVLHGALNAELFLDCNTEPFFLYAKFQPLLPEIRKKSPRFFVKVEQIIAEYPAAQAQVDLMTQGMPSRKAAAQAEKDSSPYR</sequence>
<comment type="caution">
    <text evidence="1">The sequence shown here is derived from an EMBL/GenBank/DDBJ whole genome shotgun (WGS) entry which is preliminary data.</text>
</comment>
<dbReference type="OrthoDB" id="128879at2"/>
<name>A0A841JT87_9BACT</name>
<accession>A0A841JT87</accession>
<dbReference type="RefSeq" id="WP_050057428.1">
    <property type="nucleotide sequence ID" value="NZ_JACHEK010000001.1"/>
</dbReference>
<dbReference type="Proteomes" id="UP000538666">
    <property type="component" value="Unassembled WGS sequence"/>
</dbReference>
<keyword evidence="2" id="KW-1185">Reference proteome</keyword>
<reference evidence="1 2" key="1">
    <citation type="submission" date="2020-08" db="EMBL/GenBank/DDBJ databases">
        <title>Genomic Encyclopedia of Type Strains, Phase IV (KMG-IV): sequencing the most valuable type-strain genomes for metagenomic binning, comparative biology and taxonomic classification.</title>
        <authorList>
            <person name="Goeker M."/>
        </authorList>
    </citation>
    <scope>NUCLEOTIDE SEQUENCE [LARGE SCALE GENOMIC DNA]</scope>
    <source>
        <strain evidence="1 2">DSM 103733</strain>
    </source>
</reference>
<evidence type="ECO:0000313" key="1">
    <source>
        <dbReference type="EMBL" id="MBB6142161.1"/>
    </source>
</evidence>